<evidence type="ECO:0000256" key="1">
    <source>
        <dbReference type="ARBA" id="ARBA00009024"/>
    </source>
</evidence>
<dbReference type="Pfam" id="PF04749">
    <property type="entry name" value="PLAC8"/>
    <property type="match status" value="1"/>
</dbReference>
<accession>A0A6P7KZN5</accession>
<dbReference type="InterPro" id="IPR006461">
    <property type="entry name" value="PLAC_motif_containing"/>
</dbReference>
<evidence type="ECO:0000313" key="2">
    <source>
        <dbReference type="Proteomes" id="UP000515150"/>
    </source>
</evidence>
<name>A0A6P7KZN5_BETSP</name>
<dbReference type="InParanoid" id="A0A6P7KZN5"/>
<organism evidence="2 3">
    <name type="scientific">Betta splendens</name>
    <name type="common">Siamese fighting fish</name>
    <dbReference type="NCBI Taxonomy" id="158456"/>
    <lineage>
        <taxon>Eukaryota</taxon>
        <taxon>Metazoa</taxon>
        <taxon>Chordata</taxon>
        <taxon>Craniata</taxon>
        <taxon>Vertebrata</taxon>
        <taxon>Euteleostomi</taxon>
        <taxon>Actinopterygii</taxon>
        <taxon>Neopterygii</taxon>
        <taxon>Teleostei</taxon>
        <taxon>Neoteleostei</taxon>
        <taxon>Acanthomorphata</taxon>
        <taxon>Anabantaria</taxon>
        <taxon>Anabantiformes</taxon>
        <taxon>Anabantoidei</taxon>
        <taxon>Osphronemidae</taxon>
        <taxon>Betta</taxon>
    </lineage>
</organism>
<dbReference type="KEGG" id="bspl:114844572"/>
<keyword evidence="2" id="KW-1185">Reference proteome</keyword>
<dbReference type="GeneID" id="114844572"/>
<reference evidence="3" key="1">
    <citation type="submission" date="2025-08" db="UniProtKB">
        <authorList>
            <consortium name="RefSeq"/>
        </authorList>
    </citation>
    <scope>IDENTIFICATION</scope>
</reference>
<dbReference type="NCBIfam" id="TIGR01571">
    <property type="entry name" value="A_thal_Cys_rich"/>
    <property type="match status" value="1"/>
</dbReference>
<dbReference type="RefSeq" id="XP_028987883.1">
    <property type="nucleotide sequence ID" value="XM_029132050.3"/>
</dbReference>
<dbReference type="Proteomes" id="UP000515150">
    <property type="component" value="Chromosome 2"/>
</dbReference>
<dbReference type="PANTHER" id="PTHR15907">
    <property type="entry name" value="DUF614 FAMILY PROTEIN-RELATED"/>
    <property type="match status" value="1"/>
</dbReference>
<dbReference type="AlphaFoldDB" id="A0A6P7KZN5"/>
<comment type="similarity">
    <text evidence="1">Belongs to the cornifelin family.</text>
</comment>
<evidence type="ECO:0000313" key="3">
    <source>
        <dbReference type="RefSeq" id="XP_028987883.1"/>
    </source>
</evidence>
<gene>
    <name evidence="3" type="primary">LOC114844572</name>
</gene>
<sequence>MAQTTIINNMSPPAPPAPVLTVVHSNQWSTGICDCCDDMSICCFACWSFPCFACSTASEFGECYCLPVLDTCNTACIPPMSMAMRVAVRNHHGIQGDMAGDCMYVTFCNPCSWCQIAREIKRRKTPTHVITTQPVLAGGPQYMVANQPTVVAMR</sequence>
<proteinExistence type="inferred from homology"/>
<dbReference type="OrthoDB" id="1045822at2759"/>
<protein>
    <submittedName>
        <fullName evidence="3">Cornifelin homolog A-like</fullName>
    </submittedName>
</protein>